<accession>A0A1G8LSR6</accession>
<evidence type="ECO:0000313" key="3">
    <source>
        <dbReference type="Proteomes" id="UP000198607"/>
    </source>
</evidence>
<evidence type="ECO:0000313" key="2">
    <source>
        <dbReference type="EMBL" id="SDI58742.1"/>
    </source>
</evidence>
<keyword evidence="3" id="KW-1185">Reference proteome</keyword>
<feature type="chain" id="PRO_5011563365" evidence="1">
    <location>
        <begin position="21"/>
        <end position="206"/>
    </location>
</feature>
<keyword evidence="1" id="KW-0732">Signal</keyword>
<dbReference type="PROSITE" id="PS51257">
    <property type="entry name" value="PROKAR_LIPOPROTEIN"/>
    <property type="match status" value="1"/>
</dbReference>
<organism evidence="2 3">
    <name type="scientific">Propionivibrio dicarboxylicus</name>
    <dbReference type="NCBI Taxonomy" id="83767"/>
    <lineage>
        <taxon>Bacteria</taxon>
        <taxon>Pseudomonadati</taxon>
        <taxon>Pseudomonadota</taxon>
        <taxon>Betaproteobacteria</taxon>
        <taxon>Rhodocyclales</taxon>
        <taxon>Rhodocyclaceae</taxon>
        <taxon>Propionivibrio</taxon>
    </lineage>
</organism>
<feature type="signal peptide" evidence="1">
    <location>
        <begin position="1"/>
        <end position="20"/>
    </location>
</feature>
<dbReference type="OrthoDB" id="5568302at2"/>
<dbReference type="Proteomes" id="UP000198607">
    <property type="component" value="Unassembled WGS sequence"/>
</dbReference>
<dbReference type="SUPFAM" id="SSF159594">
    <property type="entry name" value="XCC0632-like"/>
    <property type="match status" value="1"/>
</dbReference>
<dbReference type="RefSeq" id="WP_143009927.1">
    <property type="nucleotide sequence ID" value="NZ_FNCY01000022.1"/>
</dbReference>
<sequence>MRRVRYVLAGGWILLLSACAVGSRQLPPSAVYDFGLAGAAGADGGAWVGIALEVRTPPWFDALSIDYRLNYDDPLRPREYADSRWAANPGGLIAQRLRQSLGFPAAGATSVCLLRIDVQEFSHVFDAPTVSRGVLQGSMTLVDGKRRVVAERRLFVERAATRSDARGGVEALVRTVSGFQEELAAWSQALGSNPDARGCFSRSPPK</sequence>
<evidence type="ECO:0000256" key="1">
    <source>
        <dbReference type="SAM" id="SignalP"/>
    </source>
</evidence>
<dbReference type="STRING" id="83767.SAMN05660652_03701"/>
<dbReference type="AlphaFoldDB" id="A0A1G8LSR6"/>
<dbReference type="EMBL" id="FNCY01000022">
    <property type="protein sequence ID" value="SDI58742.1"/>
    <property type="molecule type" value="Genomic_DNA"/>
</dbReference>
<gene>
    <name evidence="2" type="ORF">SAMN05660652_03701</name>
</gene>
<reference evidence="2 3" key="1">
    <citation type="submission" date="2016-10" db="EMBL/GenBank/DDBJ databases">
        <authorList>
            <person name="de Groot N.N."/>
        </authorList>
    </citation>
    <scope>NUCLEOTIDE SEQUENCE [LARGE SCALE GENOMIC DNA]</scope>
    <source>
        <strain evidence="2 3">DSM 5885</strain>
    </source>
</reference>
<dbReference type="Gene3D" id="3.40.50.10610">
    <property type="entry name" value="ABC-type transport auxiliary lipoprotein component"/>
    <property type="match status" value="1"/>
</dbReference>
<proteinExistence type="predicted"/>
<name>A0A1G8LSR6_9RHOO</name>
<protein>
    <submittedName>
        <fullName evidence="2">Cholesterol transport system auxiliary component</fullName>
    </submittedName>
</protein>